<evidence type="ECO:0000313" key="1">
    <source>
        <dbReference type="EMBL" id="KAF6126835.1"/>
    </source>
</evidence>
<reference evidence="1 2" key="1">
    <citation type="journal article" date="2020" name="Nature">
        <title>Six reference-quality genomes reveal evolution of bat adaptations.</title>
        <authorList>
            <person name="Jebb D."/>
            <person name="Huang Z."/>
            <person name="Pippel M."/>
            <person name="Hughes G.M."/>
            <person name="Lavrichenko K."/>
            <person name="Devanna P."/>
            <person name="Winkler S."/>
            <person name="Jermiin L.S."/>
            <person name="Skirmuntt E.C."/>
            <person name="Katzourakis A."/>
            <person name="Burkitt-Gray L."/>
            <person name="Ray D.A."/>
            <person name="Sullivan K.A.M."/>
            <person name="Roscito J.G."/>
            <person name="Kirilenko B.M."/>
            <person name="Davalos L.M."/>
            <person name="Corthals A.P."/>
            <person name="Power M.L."/>
            <person name="Jones G."/>
            <person name="Ransome R.D."/>
            <person name="Dechmann D.K.N."/>
            <person name="Locatelli A.G."/>
            <person name="Puechmaille S.J."/>
            <person name="Fedrigo O."/>
            <person name="Jarvis E.D."/>
            <person name="Hiller M."/>
            <person name="Vernes S.C."/>
            <person name="Myers E.W."/>
            <person name="Teeling E.C."/>
        </authorList>
    </citation>
    <scope>NUCLEOTIDE SEQUENCE [LARGE SCALE GENOMIC DNA]</scope>
    <source>
        <strain evidence="1">Bat1K_MPI-CBG_1</strain>
    </source>
</reference>
<gene>
    <name evidence="1" type="ORF">HJG60_016070</name>
</gene>
<dbReference type="Proteomes" id="UP000664940">
    <property type="component" value="Unassembled WGS sequence"/>
</dbReference>
<comment type="caution">
    <text evidence="1">The sequence shown here is derived from an EMBL/GenBank/DDBJ whole genome shotgun (WGS) entry which is preliminary data.</text>
</comment>
<organism evidence="1 2">
    <name type="scientific">Phyllostomus discolor</name>
    <name type="common">pale spear-nosed bat</name>
    <dbReference type="NCBI Taxonomy" id="89673"/>
    <lineage>
        <taxon>Eukaryota</taxon>
        <taxon>Metazoa</taxon>
        <taxon>Chordata</taxon>
        <taxon>Craniata</taxon>
        <taxon>Vertebrata</taxon>
        <taxon>Euteleostomi</taxon>
        <taxon>Mammalia</taxon>
        <taxon>Eutheria</taxon>
        <taxon>Laurasiatheria</taxon>
        <taxon>Chiroptera</taxon>
        <taxon>Yangochiroptera</taxon>
        <taxon>Phyllostomidae</taxon>
        <taxon>Phyllostominae</taxon>
        <taxon>Phyllostomus</taxon>
    </lineage>
</organism>
<dbReference type="AlphaFoldDB" id="A0A834EMV4"/>
<proteinExistence type="predicted"/>
<name>A0A834EMV4_9CHIR</name>
<dbReference type="EMBL" id="JABVXQ010000002">
    <property type="protein sequence ID" value="KAF6126835.1"/>
    <property type="molecule type" value="Genomic_DNA"/>
</dbReference>
<protein>
    <submittedName>
        <fullName evidence="1">RAS p21 protein activator 1</fullName>
    </submittedName>
</protein>
<sequence length="24" mass="2854">MRSVWPIQMNCERSVMSVVYSSTY</sequence>
<accession>A0A834EMV4</accession>
<evidence type="ECO:0000313" key="2">
    <source>
        <dbReference type="Proteomes" id="UP000664940"/>
    </source>
</evidence>